<name>A0A8H5M699_9AGAR</name>
<accession>A0A8H5M699</accession>
<feature type="compositionally biased region" description="Low complexity" evidence="2">
    <location>
        <begin position="35"/>
        <end position="47"/>
    </location>
</feature>
<sequence>MKAYGENGVPPLIPPNSTLTFEMELLEIIRPGVASSSSSSSKSESGGNSCGGVSFTLHS</sequence>
<dbReference type="InterPro" id="IPR001179">
    <property type="entry name" value="PPIase_FKBP_dom"/>
</dbReference>
<reference evidence="4 5" key="1">
    <citation type="journal article" date="2020" name="ISME J.">
        <title>Uncovering the hidden diversity of litter-decomposition mechanisms in mushroom-forming fungi.</title>
        <authorList>
            <person name="Floudas D."/>
            <person name="Bentzer J."/>
            <person name="Ahren D."/>
            <person name="Johansson T."/>
            <person name="Persson P."/>
            <person name="Tunlid A."/>
        </authorList>
    </citation>
    <scope>NUCLEOTIDE SEQUENCE [LARGE SCALE GENOMIC DNA]</scope>
    <source>
        <strain evidence="4 5">CBS 406.79</strain>
    </source>
</reference>
<dbReference type="InterPro" id="IPR046357">
    <property type="entry name" value="PPIase_dom_sf"/>
</dbReference>
<dbReference type="Gene3D" id="3.10.50.40">
    <property type="match status" value="1"/>
</dbReference>
<dbReference type="AlphaFoldDB" id="A0A8H5M699"/>
<feature type="domain" description="PPIase FKBP-type" evidence="3">
    <location>
        <begin position="1"/>
        <end position="29"/>
    </location>
</feature>
<gene>
    <name evidence="4" type="ORF">D9757_008442</name>
</gene>
<keyword evidence="5" id="KW-1185">Reference proteome</keyword>
<dbReference type="SUPFAM" id="SSF54534">
    <property type="entry name" value="FKBP-like"/>
    <property type="match status" value="1"/>
</dbReference>
<keyword evidence="1" id="KW-0697">Rotamase</keyword>
<protein>
    <recommendedName>
        <fullName evidence="1">peptidylprolyl isomerase</fullName>
        <ecNumber evidence="1">5.2.1.8</ecNumber>
    </recommendedName>
</protein>
<evidence type="ECO:0000313" key="4">
    <source>
        <dbReference type="EMBL" id="KAF5382327.1"/>
    </source>
</evidence>
<dbReference type="EC" id="5.2.1.8" evidence="1"/>
<dbReference type="PROSITE" id="PS50059">
    <property type="entry name" value="FKBP_PPIASE"/>
    <property type="match status" value="1"/>
</dbReference>
<evidence type="ECO:0000256" key="1">
    <source>
        <dbReference type="PROSITE-ProRule" id="PRU00277"/>
    </source>
</evidence>
<feature type="region of interest" description="Disordered" evidence="2">
    <location>
        <begin position="32"/>
        <end position="59"/>
    </location>
</feature>
<evidence type="ECO:0000313" key="5">
    <source>
        <dbReference type="Proteomes" id="UP000518752"/>
    </source>
</evidence>
<evidence type="ECO:0000256" key="2">
    <source>
        <dbReference type="SAM" id="MobiDB-lite"/>
    </source>
</evidence>
<dbReference type="OrthoDB" id="1902587at2759"/>
<comment type="caution">
    <text evidence="4">The sequence shown here is derived from an EMBL/GenBank/DDBJ whole genome shotgun (WGS) entry which is preliminary data.</text>
</comment>
<evidence type="ECO:0000259" key="3">
    <source>
        <dbReference type="PROSITE" id="PS50059"/>
    </source>
</evidence>
<proteinExistence type="predicted"/>
<comment type="catalytic activity">
    <reaction evidence="1">
        <text>[protein]-peptidylproline (omega=180) = [protein]-peptidylproline (omega=0)</text>
        <dbReference type="Rhea" id="RHEA:16237"/>
        <dbReference type="Rhea" id="RHEA-COMP:10747"/>
        <dbReference type="Rhea" id="RHEA-COMP:10748"/>
        <dbReference type="ChEBI" id="CHEBI:83833"/>
        <dbReference type="ChEBI" id="CHEBI:83834"/>
        <dbReference type="EC" id="5.2.1.8"/>
    </reaction>
</comment>
<organism evidence="4 5">
    <name type="scientific">Collybiopsis confluens</name>
    <dbReference type="NCBI Taxonomy" id="2823264"/>
    <lineage>
        <taxon>Eukaryota</taxon>
        <taxon>Fungi</taxon>
        <taxon>Dikarya</taxon>
        <taxon>Basidiomycota</taxon>
        <taxon>Agaricomycotina</taxon>
        <taxon>Agaricomycetes</taxon>
        <taxon>Agaricomycetidae</taxon>
        <taxon>Agaricales</taxon>
        <taxon>Marasmiineae</taxon>
        <taxon>Omphalotaceae</taxon>
        <taxon>Collybiopsis</taxon>
    </lineage>
</organism>
<dbReference type="Pfam" id="PF00254">
    <property type="entry name" value="FKBP_C"/>
    <property type="match status" value="1"/>
</dbReference>
<dbReference type="EMBL" id="JAACJN010000053">
    <property type="protein sequence ID" value="KAF5382327.1"/>
    <property type="molecule type" value="Genomic_DNA"/>
</dbReference>
<dbReference type="GO" id="GO:0003755">
    <property type="term" value="F:peptidyl-prolyl cis-trans isomerase activity"/>
    <property type="evidence" value="ECO:0007669"/>
    <property type="project" value="UniProtKB-KW"/>
</dbReference>
<keyword evidence="1" id="KW-0413">Isomerase</keyword>
<dbReference type="Proteomes" id="UP000518752">
    <property type="component" value="Unassembled WGS sequence"/>
</dbReference>